<keyword evidence="3" id="KW-1185">Reference proteome</keyword>
<dbReference type="Proteomes" id="UP000199103">
    <property type="component" value="Chromosome I"/>
</dbReference>
<dbReference type="RefSeq" id="WP_091525812.1">
    <property type="nucleotide sequence ID" value="NZ_LT629772.1"/>
</dbReference>
<name>A0A1H1UQT2_9ACTN</name>
<evidence type="ECO:0000259" key="1">
    <source>
        <dbReference type="Pfam" id="PF01872"/>
    </source>
</evidence>
<dbReference type="EMBL" id="LT629772">
    <property type="protein sequence ID" value="SDS74219.1"/>
    <property type="molecule type" value="Genomic_DNA"/>
</dbReference>
<proteinExistence type="predicted"/>
<reference evidence="2 3" key="1">
    <citation type="submission" date="2016-10" db="EMBL/GenBank/DDBJ databases">
        <authorList>
            <person name="de Groot N.N."/>
        </authorList>
    </citation>
    <scope>NUCLEOTIDE SEQUENCE [LARGE SCALE GENOMIC DNA]</scope>
    <source>
        <strain evidence="2 3">DSM 21800</strain>
    </source>
</reference>
<dbReference type="OrthoDB" id="3427770at2"/>
<protein>
    <submittedName>
        <fullName evidence="2">Dihydrofolate reductase</fullName>
    </submittedName>
</protein>
<dbReference type="InterPro" id="IPR002734">
    <property type="entry name" value="RibDG_C"/>
</dbReference>
<organism evidence="2 3">
    <name type="scientific">Microlunatus soli</name>
    <dbReference type="NCBI Taxonomy" id="630515"/>
    <lineage>
        <taxon>Bacteria</taxon>
        <taxon>Bacillati</taxon>
        <taxon>Actinomycetota</taxon>
        <taxon>Actinomycetes</taxon>
        <taxon>Propionibacteriales</taxon>
        <taxon>Propionibacteriaceae</taxon>
        <taxon>Microlunatus</taxon>
    </lineage>
</organism>
<gene>
    <name evidence="2" type="ORF">SAMN04489812_2871</name>
</gene>
<accession>A0A1H1UQT2</accession>
<feature type="domain" description="Bacterial bifunctional deaminase-reductase C-terminal" evidence="1">
    <location>
        <begin position="7"/>
        <end position="153"/>
    </location>
</feature>
<sequence>MATQYYTATSVDGFIADADNSLDWLFQFDEGDESPYPDFIAEVGALVMGATTYRWIHAHHLDAGADRPQPWPYRQPCWVFSHRPLPAVPDAELHFVSGDIAAAHAEIAEAAGGKNIWLVGGGDLVGQFHDHGLLDEIILGVAPVTLGSGAPVLPRAIVDPPLELIGVDSVAGTFAYLRYRVGGRPAT</sequence>
<evidence type="ECO:0000313" key="3">
    <source>
        <dbReference type="Proteomes" id="UP000199103"/>
    </source>
</evidence>
<dbReference type="InterPro" id="IPR024072">
    <property type="entry name" value="DHFR-like_dom_sf"/>
</dbReference>
<dbReference type="GO" id="GO:0009231">
    <property type="term" value="P:riboflavin biosynthetic process"/>
    <property type="evidence" value="ECO:0007669"/>
    <property type="project" value="InterPro"/>
</dbReference>
<dbReference type="SUPFAM" id="SSF53597">
    <property type="entry name" value="Dihydrofolate reductase-like"/>
    <property type="match status" value="1"/>
</dbReference>
<dbReference type="AlphaFoldDB" id="A0A1H1UQT2"/>
<dbReference type="PANTHER" id="PTHR38011:SF11">
    <property type="entry name" value="2,5-DIAMINO-6-RIBOSYLAMINO-4(3H)-PYRIMIDINONE 5'-PHOSPHATE REDUCTASE"/>
    <property type="match status" value="1"/>
</dbReference>
<dbReference type="STRING" id="630515.SAMN04489812_2871"/>
<dbReference type="Pfam" id="PF01872">
    <property type="entry name" value="RibD_C"/>
    <property type="match status" value="1"/>
</dbReference>
<dbReference type="InterPro" id="IPR050765">
    <property type="entry name" value="Riboflavin_Biosynth_HTPR"/>
</dbReference>
<evidence type="ECO:0000313" key="2">
    <source>
        <dbReference type="EMBL" id="SDS74219.1"/>
    </source>
</evidence>
<dbReference type="Gene3D" id="3.40.430.10">
    <property type="entry name" value="Dihydrofolate Reductase, subunit A"/>
    <property type="match status" value="1"/>
</dbReference>
<dbReference type="GO" id="GO:0008703">
    <property type="term" value="F:5-amino-6-(5-phosphoribosylamino)uracil reductase activity"/>
    <property type="evidence" value="ECO:0007669"/>
    <property type="project" value="InterPro"/>
</dbReference>
<dbReference type="PANTHER" id="PTHR38011">
    <property type="entry name" value="DIHYDROFOLATE REDUCTASE FAMILY PROTEIN (AFU_ORTHOLOGUE AFUA_8G06820)"/>
    <property type="match status" value="1"/>
</dbReference>